<dbReference type="Proteomes" id="UP000324222">
    <property type="component" value="Unassembled WGS sequence"/>
</dbReference>
<organism evidence="2 3">
    <name type="scientific">Portunus trituberculatus</name>
    <name type="common">Swimming crab</name>
    <name type="synonym">Neptunus trituberculatus</name>
    <dbReference type="NCBI Taxonomy" id="210409"/>
    <lineage>
        <taxon>Eukaryota</taxon>
        <taxon>Metazoa</taxon>
        <taxon>Ecdysozoa</taxon>
        <taxon>Arthropoda</taxon>
        <taxon>Crustacea</taxon>
        <taxon>Multicrustacea</taxon>
        <taxon>Malacostraca</taxon>
        <taxon>Eumalacostraca</taxon>
        <taxon>Eucarida</taxon>
        <taxon>Decapoda</taxon>
        <taxon>Pleocyemata</taxon>
        <taxon>Brachyura</taxon>
        <taxon>Eubrachyura</taxon>
        <taxon>Portunoidea</taxon>
        <taxon>Portunidae</taxon>
        <taxon>Portuninae</taxon>
        <taxon>Portunus</taxon>
    </lineage>
</organism>
<dbReference type="EMBL" id="VSRR010013061">
    <property type="protein sequence ID" value="MPC55301.1"/>
    <property type="molecule type" value="Genomic_DNA"/>
</dbReference>
<name>A0A5B7G5M3_PORTR</name>
<reference evidence="2 3" key="1">
    <citation type="submission" date="2019-05" db="EMBL/GenBank/DDBJ databases">
        <title>Another draft genome of Portunus trituberculatus and its Hox gene families provides insights of decapod evolution.</title>
        <authorList>
            <person name="Jeong J.-H."/>
            <person name="Song I."/>
            <person name="Kim S."/>
            <person name="Choi T."/>
            <person name="Kim D."/>
            <person name="Ryu S."/>
            <person name="Kim W."/>
        </authorList>
    </citation>
    <scope>NUCLEOTIDE SEQUENCE [LARGE SCALE GENOMIC DNA]</scope>
    <source>
        <tissue evidence="2">Muscle</tissue>
    </source>
</reference>
<feature type="region of interest" description="Disordered" evidence="1">
    <location>
        <begin position="68"/>
        <end position="112"/>
    </location>
</feature>
<gene>
    <name evidence="2" type="ORF">E2C01_049233</name>
</gene>
<comment type="caution">
    <text evidence="2">The sequence shown here is derived from an EMBL/GenBank/DDBJ whole genome shotgun (WGS) entry which is preliminary data.</text>
</comment>
<sequence length="112" mass="12508">MAVGSLLPTNRMLPRNSPSLRVGLTLASGTEEYRTALSATQVLDETRSNPAVTALRLQQILRRHLSIRSRTTDTKQTKTTEWCHNTQDRHSTPRRSPALHNAAVKKGPQKIL</sequence>
<dbReference type="AlphaFoldDB" id="A0A5B7G5M3"/>
<protein>
    <submittedName>
        <fullName evidence="2">Uncharacterized protein</fullName>
    </submittedName>
</protein>
<keyword evidence="3" id="KW-1185">Reference proteome</keyword>
<proteinExistence type="predicted"/>
<evidence type="ECO:0000313" key="2">
    <source>
        <dbReference type="EMBL" id="MPC55301.1"/>
    </source>
</evidence>
<evidence type="ECO:0000256" key="1">
    <source>
        <dbReference type="SAM" id="MobiDB-lite"/>
    </source>
</evidence>
<accession>A0A5B7G5M3</accession>
<evidence type="ECO:0000313" key="3">
    <source>
        <dbReference type="Proteomes" id="UP000324222"/>
    </source>
</evidence>